<organism evidence="3 4">
    <name type="scientific">Psychroflexus longus</name>
    <dbReference type="NCBI Taxonomy" id="2873596"/>
    <lineage>
        <taxon>Bacteria</taxon>
        <taxon>Pseudomonadati</taxon>
        <taxon>Bacteroidota</taxon>
        <taxon>Flavobacteriia</taxon>
        <taxon>Flavobacteriales</taxon>
        <taxon>Flavobacteriaceae</taxon>
        <taxon>Psychroflexus</taxon>
    </lineage>
</organism>
<evidence type="ECO:0000256" key="1">
    <source>
        <dbReference type="SAM" id="Phobius"/>
    </source>
</evidence>
<dbReference type="SUPFAM" id="SSF53448">
    <property type="entry name" value="Nucleotide-diphospho-sugar transferases"/>
    <property type="match status" value="1"/>
</dbReference>
<keyword evidence="1" id="KW-0812">Transmembrane</keyword>
<dbReference type="RefSeq" id="WP_224460071.1">
    <property type="nucleotide sequence ID" value="NZ_JAIQZE010000001.1"/>
</dbReference>
<dbReference type="Gene3D" id="3.90.550.10">
    <property type="entry name" value="Spore Coat Polysaccharide Biosynthesis Protein SpsA, Chain A"/>
    <property type="match status" value="1"/>
</dbReference>
<accession>A0ABS7XGZ2</accession>
<reference evidence="4" key="1">
    <citation type="submission" date="2023-07" db="EMBL/GenBank/DDBJ databases">
        <title>Novel species isolated from saline lakes on Tibetan Plateau.</title>
        <authorList>
            <person name="Lu H."/>
        </authorList>
    </citation>
    <scope>NUCLEOTIDE SEQUENCE [LARGE SCALE GENOMIC DNA]</scope>
    <source>
        <strain evidence="4">CAK8W</strain>
    </source>
</reference>
<name>A0ABS7XGZ2_9FLAO</name>
<dbReference type="PANTHER" id="PTHR22916">
    <property type="entry name" value="GLYCOSYLTRANSFERASE"/>
    <property type="match status" value="1"/>
</dbReference>
<feature type="transmembrane region" description="Helical" evidence="1">
    <location>
        <begin position="261"/>
        <end position="281"/>
    </location>
</feature>
<dbReference type="EMBL" id="JAIQZE010000001">
    <property type="protein sequence ID" value="MBZ9777709.1"/>
    <property type="molecule type" value="Genomic_DNA"/>
</dbReference>
<feature type="domain" description="Glycosyltransferase 2-like" evidence="2">
    <location>
        <begin position="3"/>
        <end position="150"/>
    </location>
</feature>
<keyword evidence="4" id="KW-1185">Reference proteome</keyword>
<dbReference type="InterPro" id="IPR001173">
    <property type="entry name" value="Glyco_trans_2-like"/>
</dbReference>
<evidence type="ECO:0000313" key="4">
    <source>
        <dbReference type="Proteomes" id="UP001199314"/>
    </source>
</evidence>
<sequence length="291" mass="34535">MLTVYTPTYNRAYRLPDLYQSLLRQTNQNFRWLVLDDGSTDNTRELVQSWIDDNKIDITYYFHENKGKQETVNRAHTMITTELNTCLDSDDYFLNDAVEVILNEWSKIDSKKIAGIVGLDIYSDKNIVGSKFPDNIEFLRFSDFKKYKIYGDKKFIFKTDIIRNYKYPTIKKEKFPAPGYIYRLIDQNYLLKLINEPLCVVEYLEDGISKNKFNQLRKNPNSFIFYRRERIRLANNKTDLLKNYFHLIYSCFYAKVNPFNINAPSLIILAVFPFSLAYFVYLELSKKKGVK</sequence>
<keyword evidence="1" id="KW-1133">Transmembrane helix</keyword>
<keyword evidence="1" id="KW-0472">Membrane</keyword>
<evidence type="ECO:0000259" key="2">
    <source>
        <dbReference type="Pfam" id="PF00535"/>
    </source>
</evidence>
<evidence type="ECO:0000313" key="3">
    <source>
        <dbReference type="EMBL" id="MBZ9777709.1"/>
    </source>
</evidence>
<proteinExistence type="predicted"/>
<dbReference type="CDD" id="cd00761">
    <property type="entry name" value="Glyco_tranf_GTA_type"/>
    <property type="match status" value="1"/>
</dbReference>
<comment type="caution">
    <text evidence="3">The sequence shown here is derived from an EMBL/GenBank/DDBJ whole genome shotgun (WGS) entry which is preliminary data.</text>
</comment>
<dbReference type="Proteomes" id="UP001199314">
    <property type="component" value="Unassembled WGS sequence"/>
</dbReference>
<dbReference type="PANTHER" id="PTHR22916:SF3">
    <property type="entry name" value="UDP-GLCNAC:BETAGAL BETA-1,3-N-ACETYLGLUCOSAMINYLTRANSFERASE-LIKE PROTEIN 1"/>
    <property type="match status" value="1"/>
</dbReference>
<gene>
    <name evidence="3" type="ORF">LB452_02130</name>
</gene>
<protein>
    <submittedName>
        <fullName evidence="3">Glycosyltransferase family 2 protein</fullName>
    </submittedName>
</protein>
<dbReference type="Pfam" id="PF00535">
    <property type="entry name" value="Glycos_transf_2"/>
    <property type="match status" value="1"/>
</dbReference>
<dbReference type="InterPro" id="IPR029044">
    <property type="entry name" value="Nucleotide-diphossugar_trans"/>
</dbReference>